<dbReference type="Pfam" id="PF08713">
    <property type="entry name" value="DNA_alkylation"/>
    <property type="match status" value="1"/>
</dbReference>
<name>A0A2S3Z745_9MICO</name>
<accession>A0A2S3Z745</accession>
<comment type="caution">
    <text evidence="1">The sequence shown here is derived from an EMBL/GenBank/DDBJ whole genome shotgun (WGS) entry which is preliminary data.</text>
</comment>
<dbReference type="SUPFAM" id="SSF48371">
    <property type="entry name" value="ARM repeat"/>
    <property type="match status" value="1"/>
</dbReference>
<dbReference type="InterPro" id="IPR014825">
    <property type="entry name" value="DNA_alkylation"/>
</dbReference>
<gene>
    <name evidence="1" type="ORF">C3B59_11865</name>
</gene>
<dbReference type="Proteomes" id="UP000237104">
    <property type="component" value="Unassembled WGS sequence"/>
</dbReference>
<evidence type="ECO:0000313" key="2">
    <source>
        <dbReference type="Proteomes" id="UP000237104"/>
    </source>
</evidence>
<dbReference type="EMBL" id="PPXF01000058">
    <property type="protein sequence ID" value="POH61350.1"/>
    <property type="molecule type" value="Genomic_DNA"/>
</dbReference>
<dbReference type="InterPro" id="IPR016024">
    <property type="entry name" value="ARM-type_fold"/>
</dbReference>
<dbReference type="RefSeq" id="WP_103431558.1">
    <property type="nucleotide sequence ID" value="NZ_PPXF01000058.1"/>
</dbReference>
<dbReference type="OrthoDB" id="4981341at2"/>
<reference evidence="1 2" key="1">
    <citation type="submission" date="2018-01" db="EMBL/GenBank/DDBJ databases">
        <title>Cryobacterium sp. nov., from glaciers in China.</title>
        <authorList>
            <person name="Liu Q."/>
            <person name="Xin Y.-H."/>
        </authorList>
    </citation>
    <scope>NUCLEOTIDE SEQUENCE [LARGE SCALE GENOMIC DNA]</scope>
    <source>
        <strain evidence="1 2">TMB1-8</strain>
    </source>
</reference>
<sequence>MSAAGEFIDATLQRESSWERADADRARLGGSLTFYGASVGAIRGTIRDAGRRYAGLGHDEITALSSELWAVRVYERRLAAVVLLQSHVRMLRPSDLTRIEGFLRTAQLPALLDPLTADVVRPLVDALTGPARSRAQIVLDRWAQDPSADLRRAAGLLGVSGGPARRQEH</sequence>
<protein>
    <submittedName>
        <fullName evidence="1">DNA alkylation repair protein</fullName>
    </submittedName>
</protein>
<dbReference type="AlphaFoldDB" id="A0A2S3Z745"/>
<evidence type="ECO:0000313" key="1">
    <source>
        <dbReference type="EMBL" id="POH61350.1"/>
    </source>
</evidence>
<organism evidence="1 2">
    <name type="scientific">Cryobacterium zongtaii</name>
    <dbReference type="NCBI Taxonomy" id="1259217"/>
    <lineage>
        <taxon>Bacteria</taxon>
        <taxon>Bacillati</taxon>
        <taxon>Actinomycetota</taxon>
        <taxon>Actinomycetes</taxon>
        <taxon>Micrococcales</taxon>
        <taxon>Microbacteriaceae</taxon>
        <taxon>Cryobacterium</taxon>
    </lineage>
</organism>
<proteinExistence type="predicted"/>
<dbReference type="Gene3D" id="1.25.10.90">
    <property type="match status" value="1"/>
</dbReference>